<dbReference type="Pfam" id="PF00071">
    <property type="entry name" value="Ras"/>
    <property type="match status" value="1"/>
</dbReference>
<evidence type="ECO:0000256" key="1">
    <source>
        <dbReference type="ARBA" id="ARBA00004193"/>
    </source>
</evidence>
<comment type="similarity">
    <text evidence="9">Belongs to the small GTPase superfamily. RasD family.</text>
</comment>
<dbReference type="SMART" id="SM00173">
    <property type="entry name" value="RAS"/>
    <property type="match status" value="1"/>
</dbReference>
<feature type="region of interest" description="Disordered" evidence="10">
    <location>
        <begin position="192"/>
        <end position="241"/>
    </location>
</feature>
<dbReference type="SUPFAM" id="SSF52540">
    <property type="entry name" value="P-loop containing nucleoside triphosphate hydrolases"/>
    <property type="match status" value="1"/>
</dbReference>
<evidence type="ECO:0000256" key="3">
    <source>
        <dbReference type="ARBA" id="ARBA00022481"/>
    </source>
</evidence>
<evidence type="ECO:0000256" key="5">
    <source>
        <dbReference type="ARBA" id="ARBA00023134"/>
    </source>
</evidence>
<dbReference type="GO" id="GO:0003924">
    <property type="term" value="F:GTPase activity"/>
    <property type="evidence" value="ECO:0007669"/>
    <property type="project" value="InterPro"/>
</dbReference>
<dbReference type="InterPro" id="IPR001806">
    <property type="entry name" value="Small_GTPase"/>
</dbReference>
<evidence type="ECO:0000256" key="4">
    <source>
        <dbReference type="ARBA" id="ARBA00022741"/>
    </source>
</evidence>
<evidence type="ECO:0000256" key="8">
    <source>
        <dbReference type="ARBA" id="ARBA00023289"/>
    </source>
</evidence>
<gene>
    <name evidence="11" type="ORF">BSL78_01340</name>
</gene>
<evidence type="ECO:0000256" key="6">
    <source>
        <dbReference type="ARBA" id="ARBA00023136"/>
    </source>
</evidence>
<keyword evidence="7" id="KW-0449">Lipoprotein</keyword>
<dbReference type="OrthoDB" id="265044at2759"/>
<feature type="compositionally biased region" description="Basic residues" evidence="10">
    <location>
        <begin position="218"/>
        <end position="228"/>
    </location>
</feature>
<dbReference type="STRING" id="307972.A0A2G8LNF8"/>
<dbReference type="NCBIfam" id="TIGR00231">
    <property type="entry name" value="small_GTP"/>
    <property type="match status" value="1"/>
</dbReference>
<evidence type="ECO:0000313" key="12">
    <source>
        <dbReference type="Proteomes" id="UP000230750"/>
    </source>
</evidence>
<dbReference type="Gene3D" id="3.40.50.300">
    <property type="entry name" value="P-loop containing nucleotide triphosphate hydrolases"/>
    <property type="match status" value="1"/>
</dbReference>
<reference evidence="11 12" key="1">
    <citation type="journal article" date="2017" name="PLoS Biol.">
        <title>The sea cucumber genome provides insights into morphological evolution and visceral regeneration.</title>
        <authorList>
            <person name="Zhang X."/>
            <person name="Sun L."/>
            <person name="Yuan J."/>
            <person name="Sun Y."/>
            <person name="Gao Y."/>
            <person name="Zhang L."/>
            <person name="Li S."/>
            <person name="Dai H."/>
            <person name="Hamel J.F."/>
            <person name="Liu C."/>
            <person name="Yu Y."/>
            <person name="Liu S."/>
            <person name="Lin W."/>
            <person name="Guo K."/>
            <person name="Jin S."/>
            <person name="Xu P."/>
            <person name="Storey K.B."/>
            <person name="Huan P."/>
            <person name="Zhang T."/>
            <person name="Zhou Y."/>
            <person name="Zhang J."/>
            <person name="Lin C."/>
            <person name="Li X."/>
            <person name="Xing L."/>
            <person name="Huo D."/>
            <person name="Sun M."/>
            <person name="Wang L."/>
            <person name="Mercier A."/>
            <person name="Li F."/>
            <person name="Yang H."/>
            <person name="Xiang J."/>
        </authorList>
    </citation>
    <scope>NUCLEOTIDE SEQUENCE [LARGE SCALE GENOMIC DNA]</scope>
    <source>
        <strain evidence="11">Shaxun</strain>
        <tissue evidence="11">Muscle</tissue>
    </source>
</reference>
<keyword evidence="4" id="KW-0547">Nucleotide-binding</keyword>
<organism evidence="11 12">
    <name type="scientific">Stichopus japonicus</name>
    <name type="common">Sea cucumber</name>
    <dbReference type="NCBI Taxonomy" id="307972"/>
    <lineage>
        <taxon>Eukaryota</taxon>
        <taxon>Metazoa</taxon>
        <taxon>Echinodermata</taxon>
        <taxon>Eleutherozoa</taxon>
        <taxon>Echinozoa</taxon>
        <taxon>Holothuroidea</taxon>
        <taxon>Aspidochirotacea</taxon>
        <taxon>Aspidochirotida</taxon>
        <taxon>Stichopodidae</taxon>
        <taxon>Apostichopus</taxon>
    </lineage>
</organism>
<sequence>MADGERYRLVIFGAGKVGKSSIISQFLSNRFEEKYKPTVEDLHCREYHINGHSINVDILDTAGTMQFPAMRRLSISTAHAFLLTYSIDDDNSFEVVKQIHEQIREQRTNWDELPIVVIGNKLDLETQRQVHPDDVRNVIATEDWKCGFLEVSAKENFLILETFQKILELAKLPVARELSPILKRRMSEYGSYKGKNRRRHDSAEEFKESEKDMSRSRSLIRRTRPKFKPAKDPTKNDCVIS</sequence>
<dbReference type="PROSITE" id="PS51419">
    <property type="entry name" value="RAB"/>
    <property type="match status" value="1"/>
</dbReference>
<dbReference type="FunFam" id="3.40.50.300:FF:000475">
    <property type="entry name" value="GTP-binding protein Rhes"/>
    <property type="match status" value="1"/>
</dbReference>
<dbReference type="InterPro" id="IPR005225">
    <property type="entry name" value="Small_GTP-bd"/>
</dbReference>
<protein>
    <submittedName>
        <fullName evidence="11">Putative GTP-binding protein Di-Ras2-like</fullName>
    </submittedName>
</protein>
<dbReference type="InterPro" id="IPR027417">
    <property type="entry name" value="P-loop_NTPase"/>
</dbReference>
<dbReference type="InterPro" id="IPR052236">
    <property type="entry name" value="Small_GTPase_RasD"/>
</dbReference>
<dbReference type="EMBL" id="MRZV01000026">
    <property type="protein sequence ID" value="PIK61710.1"/>
    <property type="molecule type" value="Genomic_DNA"/>
</dbReference>
<evidence type="ECO:0000256" key="10">
    <source>
        <dbReference type="SAM" id="MobiDB-lite"/>
    </source>
</evidence>
<dbReference type="PRINTS" id="PR00449">
    <property type="entry name" value="RASTRNSFRMNG"/>
</dbReference>
<dbReference type="PROSITE" id="PS51420">
    <property type="entry name" value="RHO"/>
    <property type="match status" value="1"/>
</dbReference>
<keyword evidence="2" id="KW-1003">Cell membrane</keyword>
<dbReference type="PANTHER" id="PTHR46149">
    <property type="entry name" value="MIP08469P"/>
    <property type="match status" value="1"/>
</dbReference>
<dbReference type="PROSITE" id="PS51421">
    <property type="entry name" value="RAS"/>
    <property type="match status" value="1"/>
</dbReference>
<evidence type="ECO:0000256" key="2">
    <source>
        <dbReference type="ARBA" id="ARBA00022475"/>
    </source>
</evidence>
<accession>A0A2G8LNF8</accession>
<keyword evidence="5" id="KW-0342">GTP-binding</keyword>
<evidence type="ECO:0000256" key="7">
    <source>
        <dbReference type="ARBA" id="ARBA00023288"/>
    </source>
</evidence>
<comment type="caution">
    <text evidence="11">The sequence shown here is derived from an EMBL/GenBank/DDBJ whole genome shotgun (WGS) entry which is preliminary data.</text>
</comment>
<dbReference type="SMART" id="SM00175">
    <property type="entry name" value="RAB"/>
    <property type="match status" value="1"/>
</dbReference>
<name>A0A2G8LNF8_STIJA</name>
<keyword evidence="12" id="KW-1185">Reference proteome</keyword>
<dbReference type="AlphaFoldDB" id="A0A2G8LNF8"/>
<dbReference type="Proteomes" id="UP000230750">
    <property type="component" value="Unassembled WGS sequence"/>
</dbReference>
<dbReference type="GO" id="GO:0005886">
    <property type="term" value="C:plasma membrane"/>
    <property type="evidence" value="ECO:0007669"/>
    <property type="project" value="UniProtKB-SubCell"/>
</dbReference>
<proteinExistence type="inferred from homology"/>
<evidence type="ECO:0000313" key="11">
    <source>
        <dbReference type="EMBL" id="PIK61710.1"/>
    </source>
</evidence>
<evidence type="ECO:0000256" key="9">
    <source>
        <dbReference type="ARBA" id="ARBA00038061"/>
    </source>
</evidence>
<keyword evidence="8" id="KW-0636">Prenylation</keyword>
<comment type="subcellular location">
    <subcellularLocation>
        <location evidence="1">Cell membrane</location>
        <topology evidence="1">Lipid-anchor</topology>
    </subcellularLocation>
</comment>
<dbReference type="GO" id="GO:0005525">
    <property type="term" value="F:GTP binding"/>
    <property type="evidence" value="ECO:0007669"/>
    <property type="project" value="UniProtKB-KW"/>
</dbReference>
<keyword evidence="3" id="KW-0488">Methylation</keyword>
<dbReference type="PANTHER" id="PTHR46149:SF7">
    <property type="entry name" value="GTP-BINDING PROTEIN DI-RAS2"/>
    <property type="match status" value="1"/>
</dbReference>
<feature type="compositionally biased region" description="Basic and acidic residues" evidence="10">
    <location>
        <begin position="201"/>
        <end position="215"/>
    </location>
</feature>
<dbReference type="SMART" id="SM00174">
    <property type="entry name" value="RHO"/>
    <property type="match status" value="1"/>
</dbReference>
<keyword evidence="6" id="KW-0472">Membrane</keyword>